<dbReference type="RefSeq" id="WP_000818544.1">
    <property type="nucleotide sequence ID" value="NZ_NFEA01000047.1"/>
</dbReference>
<dbReference type="AlphaFoldDB" id="A0A9X6IRJ9"/>
<proteinExistence type="predicted"/>
<organism evidence="2 3">
    <name type="scientific">Bacillus thuringiensis subsp. darmstadiensis</name>
    <dbReference type="NCBI Taxonomy" id="132264"/>
    <lineage>
        <taxon>Bacteria</taxon>
        <taxon>Bacillati</taxon>
        <taxon>Bacillota</taxon>
        <taxon>Bacilli</taxon>
        <taxon>Bacillales</taxon>
        <taxon>Bacillaceae</taxon>
        <taxon>Bacillus</taxon>
        <taxon>Bacillus cereus group</taxon>
    </lineage>
</organism>
<sequence length="163" mass="18562">MAEKLYDRLEIIWEKHSFAISFIICVFVGILYFNGLVTNIRMVTGNVVMFASMVVAVNGVFLTLIITLQESPAFIRLKGIFPDFQKKLYLSLRDQIHFGILVVAMSILINILPPSPNKYLSSIGVGVWFFFFILMGLGSFFSVKLVTDIIVKNFKTPTRSRRQ</sequence>
<dbReference type="Proteomes" id="UP000195217">
    <property type="component" value="Unassembled WGS sequence"/>
</dbReference>
<accession>A0A9X6IRJ9</accession>
<comment type="caution">
    <text evidence="2">The sequence shown here is derived from an EMBL/GenBank/DDBJ whole genome shotgun (WGS) entry which is preliminary data.</text>
</comment>
<feature type="transmembrane region" description="Helical" evidence="1">
    <location>
        <begin position="96"/>
        <end position="113"/>
    </location>
</feature>
<keyword evidence="1" id="KW-0812">Transmembrane</keyword>
<name>A0A9X6IRJ9_BACUD</name>
<feature type="transmembrane region" description="Helical" evidence="1">
    <location>
        <begin position="47"/>
        <end position="68"/>
    </location>
</feature>
<evidence type="ECO:0000313" key="2">
    <source>
        <dbReference type="EMBL" id="OTZ29307.1"/>
    </source>
</evidence>
<dbReference type="EMBL" id="NFEA01000047">
    <property type="protein sequence ID" value="OTZ29307.1"/>
    <property type="molecule type" value="Genomic_DNA"/>
</dbReference>
<feature type="transmembrane region" description="Helical" evidence="1">
    <location>
        <begin position="18"/>
        <end position="35"/>
    </location>
</feature>
<evidence type="ECO:0000313" key="3">
    <source>
        <dbReference type="Proteomes" id="UP000195217"/>
    </source>
</evidence>
<gene>
    <name evidence="2" type="ORF">BK761_24060</name>
</gene>
<protein>
    <submittedName>
        <fullName evidence="2">Uncharacterized protein</fullName>
    </submittedName>
</protein>
<reference evidence="2 3" key="1">
    <citation type="submission" date="2016-10" db="EMBL/GenBank/DDBJ databases">
        <title>Comparative genomics of Bacillus thuringiensis reveals a path to pathogens against multiple invertebrate hosts.</title>
        <authorList>
            <person name="Zheng J."/>
            <person name="Gao Q."/>
            <person name="Liu H."/>
            <person name="Peng D."/>
            <person name="Ruan L."/>
            <person name="Sun M."/>
        </authorList>
    </citation>
    <scope>NUCLEOTIDE SEQUENCE [LARGE SCALE GENOMIC DNA]</scope>
    <source>
        <strain evidence="2">BGSC 4M3</strain>
    </source>
</reference>
<keyword evidence="1" id="KW-0472">Membrane</keyword>
<keyword evidence="1" id="KW-1133">Transmembrane helix</keyword>
<feature type="transmembrane region" description="Helical" evidence="1">
    <location>
        <begin position="125"/>
        <end position="151"/>
    </location>
</feature>
<evidence type="ECO:0000256" key="1">
    <source>
        <dbReference type="SAM" id="Phobius"/>
    </source>
</evidence>